<feature type="modified residue" description="4-aspartylphosphate" evidence="6">
    <location>
        <position position="219"/>
    </location>
</feature>
<dbReference type="PROSITE" id="PS50110">
    <property type="entry name" value="RESPONSE_REGULATORY"/>
    <property type="match status" value="3"/>
</dbReference>
<dbReference type="SUPFAM" id="SSF55785">
    <property type="entry name" value="PYP-like sensor domain (PAS domain)"/>
    <property type="match status" value="1"/>
</dbReference>
<reference evidence="12" key="1">
    <citation type="submission" date="2017-06" db="EMBL/GenBank/DDBJ databases">
        <title>Genome analysis of Fimbriiglobus ruber SP5, the first member of the order Planctomycetales with confirmed chitinolytic capability.</title>
        <authorList>
            <person name="Ravin N.V."/>
            <person name="Rakitin A.L."/>
            <person name="Ivanova A.A."/>
            <person name="Beletsky A.V."/>
            <person name="Kulichevskaya I.S."/>
            <person name="Mardanov A.V."/>
            <person name="Dedysh S.N."/>
        </authorList>
    </citation>
    <scope>NUCLEOTIDE SEQUENCE [LARGE SCALE GENOMIC DNA]</scope>
    <source>
        <strain evidence="12">SP5</strain>
    </source>
</reference>
<dbReference type="Gene3D" id="3.40.50.2300">
    <property type="match status" value="3"/>
</dbReference>
<dbReference type="CDD" id="cd17557">
    <property type="entry name" value="REC_Rcp-like"/>
    <property type="match status" value="1"/>
</dbReference>
<evidence type="ECO:0000256" key="4">
    <source>
        <dbReference type="ARBA" id="ARBA00022679"/>
    </source>
</evidence>
<dbReference type="PANTHER" id="PTHR43047">
    <property type="entry name" value="TWO-COMPONENT HISTIDINE PROTEIN KINASE"/>
    <property type="match status" value="1"/>
</dbReference>
<dbReference type="GO" id="GO:0005886">
    <property type="term" value="C:plasma membrane"/>
    <property type="evidence" value="ECO:0007669"/>
    <property type="project" value="TreeGrafter"/>
</dbReference>
<dbReference type="Gene3D" id="1.10.287.130">
    <property type="match status" value="1"/>
</dbReference>
<dbReference type="InterPro" id="IPR000014">
    <property type="entry name" value="PAS"/>
</dbReference>
<dbReference type="NCBIfam" id="TIGR00229">
    <property type="entry name" value="sensory_box"/>
    <property type="match status" value="1"/>
</dbReference>
<keyword evidence="4" id="KW-0808">Transferase</keyword>
<dbReference type="EMBL" id="NIDE01000004">
    <property type="protein sequence ID" value="OWK42990.1"/>
    <property type="molecule type" value="Genomic_DNA"/>
</dbReference>
<dbReference type="SMART" id="SM00448">
    <property type="entry name" value="REC"/>
    <property type="match status" value="3"/>
</dbReference>
<dbReference type="Proteomes" id="UP000214646">
    <property type="component" value="Unassembled WGS sequence"/>
</dbReference>
<dbReference type="Gene3D" id="3.30.565.10">
    <property type="entry name" value="Histidine kinase-like ATPase, C-terminal domain"/>
    <property type="match status" value="1"/>
</dbReference>
<dbReference type="InterPro" id="IPR001789">
    <property type="entry name" value="Sig_transdc_resp-reg_receiver"/>
</dbReference>
<keyword evidence="3 6" id="KW-0597">Phosphoprotein</keyword>
<dbReference type="InterPro" id="IPR013767">
    <property type="entry name" value="PAS_fold"/>
</dbReference>
<dbReference type="SUPFAM" id="SSF55874">
    <property type="entry name" value="ATPase domain of HSP90 chaperone/DNA topoisomerase II/histidine kinase"/>
    <property type="match status" value="1"/>
</dbReference>
<dbReference type="InterPro" id="IPR005467">
    <property type="entry name" value="His_kinase_dom"/>
</dbReference>
<feature type="domain" description="Response regulatory" evidence="8">
    <location>
        <begin position="672"/>
        <end position="788"/>
    </location>
</feature>
<dbReference type="Pfam" id="PF00989">
    <property type="entry name" value="PAS"/>
    <property type="match status" value="1"/>
</dbReference>
<feature type="domain" description="Response regulatory" evidence="8">
    <location>
        <begin position="170"/>
        <end position="285"/>
    </location>
</feature>
<dbReference type="PANTHER" id="PTHR43047:SF72">
    <property type="entry name" value="OSMOSENSING HISTIDINE PROTEIN KINASE SLN1"/>
    <property type="match status" value="1"/>
</dbReference>
<comment type="catalytic activity">
    <reaction evidence="1">
        <text>ATP + protein L-histidine = ADP + protein N-phospho-L-histidine.</text>
        <dbReference type="EC" id="2.7.13.3"/>
    </reaction>
</comment>
<dbReference type="PROSITE" id="PS50109">
    <property type="entry name" value="HIS_KIN"/>
    <property type="match status" value="1"/>
</dbReference>
<evidence type="ECO:0000259" key="8">
    <source>
        <dbReference type="PROSITE" id="PS50110"/>
    </source>
</evidence>
<dbReference type="GO" id="GO:0006355">
    <property type="term" value="P:regulation of DNA-templated transcription"/>
    <property type="evidence" value="ECO:0007669"/>
    <property type="project" value="InterPro"/>
</dbReference>
<organism evidence="11 12">
    <name type="scientific">Fimbriiglobus ruber</name>
    <dbReference type="NCBI Taxonomy" id="1908690"/>
    <lineage>
        <taxon>Bacteria</taxon>
        <taxon>Pseudomonadati</taxon>
        <taxon>Planctomycetota</taxon>
        <taxon>Planctomycetia</taxon>
        <taxon>Gemmatales</taxon>
        <taxon>Gemmataceae</taxon>
        <taxon>Fimbriiglobus</taxon>
    </lineage>
</organism>
<evidence type="ECO:0000313" key="11">
    <source>
        <dbReference type="EMBL" id="OWK42990.1"/>
    </source>
</evidence>
<dbReference type="PRINTS" id="PR00344">
    <property type="entry name" value="BCTRLSENSOR"/>
</dbReference>
<keyword evidence="5 11" id="KW-0418">Kinase</keyword>
<feature type="domain" description="Response regulatory" evidence="8">
    <location>
        <begin position="7"/>
        <end position="134"/>
    </location>
</feature>
<dbReference type="InterPro" id="IPR004358">
    <property type="entry name" value="Sig_transdc_His_kin-like_C"/>
</dbReference>
<evidence type="ECO:0000256" key="5">
    <source>
        <dbReference type="ARBA" id="ARBA00022777"/>
    </source>
</evidence>
<dbReference type="GO" id="GO:0000155">
    <property type="term" value="F:phosphorelay sensor kinase activity"/>
    <property type="evidence" value="ECO:0007669"/>
    <property type="project" value="InterPro"/>
</dbReference>
<evidence type="ECO:0000259" key="10">
    <source>
        <dbReference type="PROSITE" id="PS50113"/>
    </source>
</evidence>
<feature type="modified residue" description="4-aspartylphosphate" evidence="6">
    <location>
        <position position="67"/>
    </location>
</feature>
<name>A0A225DNE2_9BACT</name>
<feature type="domain" description="PAC" evidence="10">
    <location>
        <begin position="368"/>
        <end position="418"/>
    </location>
</feature>
<evidence type="ECO:0000256" key="1">
    <source>
        <dbReference type="ARBA" id="ARBA00000085"/>
    </source>
</evidence>
<dbReference type="OrthoDB" id="5287556at2"/>
<dbReference type="CDD" id="cd00130">
    <property type="entry name" value="PAS"/>
    <property type="match status" value="1"/>
</dbReference>
<evidence type="ECO:0000259" key="9">
    <source>
        <dbReference type="PROSITE" id="PS50112"/>
    </source>
</evidence>
<dbReference type="Pfam" id="PF00072">
    <property type="entry name" value="Response_reg"/>
    <property type="match status" value="3"/>
</dbReference>
<dbReference type="InterPro" id="IPR036890">
    <property type="entry name" value="HATPase_C_sf"/>
</dbReference>
<dbReference type="AlphaFoldDB" id="A0A225DNE2"/>
<sequence>MTPVPLRILLAEDDDGHASLIQRNLSRAGITNEVVRVRDGQEALDYLRRAGPHAGRPRDRPLLLLLDIKMPRVDGIEVLRQVRGEPEHANIPVIMLTTTDDPREVQRCYELGCSVYVTKPIAYDEFVEAIRRLGLFLSIVKVPSEDDAVGGDAMTADMTRPVPAATGRGTILVVEDDPGVILLERRRLERAGYTALTAESPAEALDLLRTSPVDLILLDYRLPGEIDGLEFYAQVRAAGYDIPVILVTGYGNEAVVVRALRAGVRDFVTKSVEYLDYLPEAVEHVLRQVRTERQLAESEARLASIIGSATDAIIVAGPDRLVTLFNTAAEEMFGCPAGHALGQPLSTFLPPEVLAGADDRSPRPAKAPRHEARLARADEGQFPAEVAVSRAEVGGRTFYTAVVRDVTTQRRLEEQFRQAQKMEAVGRLAGGVAHDFNNLLSIINGYSELLVSALAGPAREQAAMILDAGERAARLTAQLLAFSRKAVIEPKVLNINEVIAPITRLLGRLIGEDVILTTVLAPDVGRVKVDPGQMEQVVMNLAVNARDAMPTGGRLTVETRTVDVEADTASLYPDLAPGPYTQLAVSDTGIGMTDEVKARIFEPFFTTKEVGKGTGLGLATVYGIVKTHGGHVAVYSEVGVGTTFKILFPAVPGADEVRAPRDTWVAPRGTETVLLVEDEPGVRGLVRVALELQGYTILEADSGEDALRVAAAHTGPVHLLITDVVMPGMGGRKVADALRHQYPGLKVLYTSGYTDDAIVRHGVIEAADAFLQKPFTLFGLARKVRAVLGANGG</sequence>
<dbReference type="SUPFAM" id="SSF47384">
    <property type="entry name" value="Homodimeric domain of signal transducing histidine kinase"/>
    <property type="match status" value="1"/>
</dbReference>
<feature type="modified residue" description="4-aspartylphosphate" evidence="6">
    <location>
        <position position="723"/>
    </location>
</feature>
<feature type="domain" description="PAS" evidence="9">
    <location>
        <begin position="298"/>
        <end position="352"/>
    </location>
</feature>
<dbReference type="InterPro" id="IPR035965">
    <property type="entry name" value="PAS-like_dom_sf"/>
</dbReference>
<feature type="domain" description="Histidine kinase" evidence="7">
    <location>
        <begin position="431"/>
        <end position="652"/>
    </location>
</feature>
<dbReference type="GO" id="GO:0009927">
    <property type="term" value="F:histidine phosphotransfer kinase activity"/>
    <property type="evidence" value="ECO:0007669"/>
    <property type="project" value="TreeGrafter"/>
</dbReference>
<proteinExistence type="predicted"/>
<protein>
    <recommendedName>
        <fullName evidence="2">histidine kinase</fullName>
        <ecNumber evidence="2">2.7.13.3</ecNumber>
    </recommendedName>
</protein>
<evidence type="ECO:0000256" key="3">
    <source>
        <dbReference type="ARBA" id="ARBA00022553"/>
    </source>
</evidence>
<dbReference type="InterPro" id="IPR003661">
    <property type="entry name" value="HisK_dim/P_dom"/>
</dbReference>
<dbReference type="CDD" id="cd00156">
    <property type="entry name" value="REC"/>
    <property type="match status" value="2"/>
</dbReference>
<dbReference type="SMART" id="SM00388">
    <property type="entry name" value="HisKA"/>
    <property type="match status" value="1"/>
</dbReference>
<dbReference type="InterPro" id="IPR036097">
    <property type="entry name" value="HisK_dim/P_sf"/>
</dbReference>
<dbReference type="SUPFAM" id="SSF52172">
    <property type="entry name" value="CheY-like"/>
    <property type="match status" value="3"/>
</dbReference>
<dbReference type="Pfam" id="PF02518">
    <property type="entry name" value="HATPase_c"/>
    <property type="match status" value="1"/>
</dbReference>
<dbReference type="EC" id="2.7.13.3" evidence="2"/>
<dbReference type="Pfam" id="PF00512">
    <property type="entry name" value="HisKA"/>
    <property type="match status" value="1"/>
</dbReference>
<evidence type="ECO:0000313" key="12">
    <source>
        <dbReference type="Proteomes" id="UP000214646"/>
    </source>
</evidence>
<dbReference type="SMART" id="SM00091">
    <property type="entry name" value="PAS"/>
    <property type="match status" value="1"/>
</dbReference>
<dbReference type="InterPro" id="IPR000700">
    <property type="entry name" value="PAS-assoc_C"/>
</dbReference>
<dbReference type="PROSITE" id="PS50113">
    <property type="entry name" value="PAC"/>
    <property type="match status" value="1"/>
</dbReference>
<dbReference type="InterPro" id="IPR011006">
    <property type="entry name" value="CheY-like_superfamily"/>
</dbReference>
<accession>A0A225DNE2</accession>
<dbReference type="RefSeq" id="WP_088253912.1">
    <property type="nucleotide sequence ID" value="NZ_NIDE01000004.1"/>
</dbReference>
<dbReference type="InterPro" id="IPR003594">
    <property type="entry name" value="HATPase_dom"/>
</dbReference>
<gene>
    <name evidence="11" type="ORF">FRUB_02589</name>
</gene>
<evidence type="ECO:0000256" key="2">
    <source>
        <dbReference type="ARBA" id="ARBA00012438"/>
    </source>
</evidence>
<dbReference type="SMART" id="SM00387">
    <property type="entry name" value="HATPase_c"/>
    <property type="match status" value="1"/>
</dbReference>
<dbReference type="Gene3D" id="3.30.450.20">
    <property type="entry name" value="PAS domain"/>
    <property type="match status" value="1"/>
</dbReference>
<keyword evidence="12" id="KW-1185">Reference proteome</keyword>
<dbReference type="CDD" id="cd00082">
    <property type="entry name" value="HisKA"/>
    <property type="match status" value="1"/>
</dbReference>
<dbReference type="PROSITE" id="PS50112">
    <property type="entry name" value="PAS"/>
    <property type="match status" value="1"/>
</dbReference>
<comment type="caution">
    <text evidence="11">The sequence shown here is derived from an EMBL/GenBank/DDBJ whole genome shotgun (WGS) entry which is preliminary data.</text>
</comment>
<evidence type="ECO:0000256" key="6">
    <source>
        <dbReference type="PROSITE-ProRule" id="PRU00169"/>
    </source>
</evidence>
<evidence type="ECO:0000259" key="7">
    <source>
        <dbReference type="PROSITE" id="PS50109"/>
    </source>
</evidence>